<name>A0ABZ0WL37_9BURK</name>
<proteinExistence type="predicted"/>
<evidence type="ECO:0000313" key="1">
    <source>
        <dbReference type="EMBL" id="WQD78064.1"/>
    </source>
</evidence>
<dbReference type="SUPFAM" id="SSF140736">
    <property type="entry name" value="Rv1873-like"/>
    <property type="match status" value="1"/>
</dbReference>
<reference evidence="1 2" key="1">
    <citation type="submission" date="2023-12" db="EMBL/GenBank/DDBJ databases">
        <title>Genome sequencing and assembly of bacterial species from a model synthetic community.</title>
        <authorList>
            <person name="Hogle S.L."/>
        </authorList>
    </citation>
    <scope>NUCLEOTIDE SEQUENCE [LARGE SCALE GENOMIC DNA]</scope>
    <source>
        <strain evidence="1 2">HAMBI 2494</strain>
    </source>
</reference>
<dbReference type="RefSeq" id="WP_114811412.1">
    <property type="nucleotide sequence ID" value="NZ_CP139965.1"/>
</dbReference>
<evidence type="ECO:0000313" key="2">
    <source>
        <dbReference type="Proteomes" id="UP001325479"/>
    </source>
</evidence>
<keyword evidence="2" id="KW-1185">Reference proteome</keyword>
<dbReference type="Proteomes" id="UP001325479">
    <property type="component" value="Chromosome"/>
</dbReference>
<gene>
    <name evidence="1" type="ORF">U0042_29325</name>
</gene>
<dbReference type="PIRSF" id="PIRSF008546">
    <property type="entry name" value="UCP008546"/>
    <property type="match status" value="1"/>
</dbReference>
<protein>
    <submittedName>
        <fullName evidence="1">DUF1810 domain-containing protein</fullName>
    </submittedName>
</protein>
<sequence>MDDNTERDDAYDLQRFVDAQDPVYARVCEELQAGRKRSHWMWFVFPQFQGLGDSAMAQRFAISSLPEAEAYLRHPVLGPRLRHTTALVNAVENRAIEDIFGYPDYLKFRSSMSLFAKAATDNAVFLDALRKYFEGEPDARTLALLAQHGA</sequence>
<dbReference type="EMBL" id="CP139965">
    <property type="protein sequence ID" value="WQD78064.1"/>
    <property type="molecule type" value="Genomic_DNA"/>
</dbReference>
<dbReference type="Gene3D" id="1.25.40.380">
    <property type="entry name" value="Protein of unknown function DUF1810"/>
    <property type="match status" value="1"/>
</dbReference>
<dbReference type="InterPro" id="IPR014937">
    <property type="entry name" value="DUF1810"/>
</dbReference>
<dbReference type="Pfam" id="PF08837">
    <property type="entry name" value="DUF1810"/>
    <property type="match status" value="1"/>
</dbReference>
<organism evidence="1 2">
    <name type="scientific">Paraburkholderia kururiensis</name>
    <dbReference type="NCBI Taxonomy" id="984307"/>
    <lineage>
        <taxon>Bacteria</taxon>
        <taxon>Pseudomonadati</taxon>
        <taxon>Pseudomonadota</taxon>
        <taxon>Betaproteobacteria</taxon>
        <taxon>Burkholderiales</taxon>
        <taxon>Burkholderiaceae</taxon>
        <taxon>Paraburkholderia</taxon>
    </lineage>
</organism>
<dbReference type="InterPro" id="IPR036287">
    <property type="entry name" value="Rv1873-like_sf"/>
</dbReference>
<accession>A0ABZ0WL37</accession>